<dbReference type="Proteomes" id="UP001259420">
    <property type="component" value="Unassembled WGS sequence"/>
</dbReference>
<dbReference type="EMBL" id="JAVDSD010000002">
    <property type="protein sequence ID" value="MDR6605925.1"/>
    <property type="molecule type" value="Genomic_DNA"/>
</dbReference>
<organism evidence="1 2">
    <name type="scientific">Pseudomonas synxantha</name>
    <dbReference type="NCBI Taxonomy" id="47883"/>
    <lineage>
        <taxon>Bacteria</taxon>
        <taxon>Pseudomonadati</taxon>
        <taxon>Pseudomonadota</taxon>
        <taxon>Gammaproteobacteria</taxon>
        <taxon>Pseudomonadales</taxon>
        <taxon>Pseudomonadaceae</taxon>
        <taxon>Pseudomonas</taxon>
    </lineage>
</organism>
<reference evidence="1" key="1">
    <citation type="submission" date="2023-07" db="EMBL/GenBank/DDBJ databases">
        <title>Sorghum-associated microbial communities from plants grown in Nebraska, USA.</title>
        <authorList>
            <person name="Schachtman D."/>
        </authorList>
    </citation>
    <scope>NUCLEOTIDE SEQUENCE</scope>
    <source>
        <strain evidence="1">BE46</strain>
    </source>
</reference>
<sequence>MRKKQQGLAAVELSLVLPVFFLITFVIIEFSVALYNKAIITNASREAARAGIVLKSPKLTTAQIQSVANNYLGSNLITFGSSVTPVVSVTQGGGGLFGTPLTVQVSYQYSTMILGGILHVVDNPINLSATTVMLNE</sequence>
<proteinExistence type="predicted"/>
<name>A0ACC6JHZ7_9PSED</name>
<evidence type="ECO:0000313" key="1">
    <source>
        <dbReference type="EMBL" id="MDR6605925.1"/>
    </source>
</evidence>
<protein>
    <submittedName>
        <fullName evidence="1">Flp pilus assembly protein TadG</fullName>
    </submittedName>
</protein>
<keyword evidence="2" id="KW-1185">Reference proteome</keyword>
<accession>A0ACC6JHZ7</accession>
<evidence type="ECO:0000313" key="2">
    <source>
        <dbReference type="Proteomes" id="UP001259420"/>
    </source>
</evidence>
<gene>
    <name evidence="1" type="ORF">J2X87_000990</name>
</gene>
<comment type="caution">
    <text evidence="1">The sequence shown here is derived from an EMBL/GenBank/DDBJ whole genome shotgun (WGS) entry which is preliminary data.</text>
</comment>